<evidence type="ECO:0000256" key="7">
    <source>
        <dbReference type="ARBA" id="ARBA00048954"/>
    </source>
</evidence>
<dbReference type="Pfam" id="PF00270">
    <property type="entry name" value="DEAD"/>
    <property type="match status" value="1"/>
</dbReference>
<comment type="similarity">
    <text evidence="5">Belongs to the helicase family. DinG subfamily.</text>
</comment>
<dbReference type="GO" id="GO:0006139">
    <property type="term" value="P:nucleobase-containing compound metabolic process"/>
    <property type="evidence" value="ECO:0007669"/>
    <property type="project" value="InterPro"/>
</dbReference>
<feature type="domain" description="Helicase ATP-binding" evidence="10">
    <location>
        <begin position="12"/>
        <end position="290"/>
    </location>
</feature>
<dbReference type="InterPro" id="IPR027417">
    <property type="entry name" value="P-loop_NTPase"/>
</dbReference>
<dbReference type="PANTHER" id="PTHR11472">
    <property type="entry name" value="DNA REPAIR DEAD HELICASE RAD3/XP-D SUBFAMILY MEMBER"/>
    <property type="match status" value="1"/>
</dbReference>
<keyword evidence="12" id="KW-1185">Reference proteome</keyword>
<dbReference type="PROSITE" id="PS51192">
    <property type="entry name" value="HELICASE_ATP_BIND_1"/>
    <property type="match status" value="1"/>
</dbReference>
<keyword evidence="3" id="KW-0378">Hydrolase</keyword>
<gene>
    <name evidence="11" type="ORF">PM10SUCC1_07810</name>
</gene>
<evidence type="ECO:0000256" key="1">
    <source>
        <dbReference type="ARBA" id="ARBA00001966"/>
    </source>
</evidence>
<keyword evidence="8" id="KW-0175">Coiled coil</keyword>
<feature type="coiled-coil region" evidence="8">
    <location>
        <begin position="247"/>
        <end position="310"/>
    </location>
</feature>
<comment type="caution">
    <text evidence="11">The sequence shown here is derived from an EMBL/GenBank/DDBJ whole genome shotgun (WGS) entry which is preliminary data.</text>
</comment>
<dbReference type="GO" id="GO:0016818">
    <property type="term" value="F:hydrolase activity, acting on acid anhydrides, in phosphorus-containing anhydrides"/>
    <property type="evidence" value="ECO:0007669"/>
    <property type="project" value="InterPro"/>
</dbReference>
<evidence type="ECO:0000313" key="11">
    <source>
        <dbReference type="EMBL" id="GLI55267.1"/>
    </source>
</evidence>
<dbReference type="EMBL" id="BSDY01000003">
    <property type="protein sequence ID" value="GLI55267.1"/>
    <property type="molecule type" value="Genomic_DNA"/>
</dbReference>
<dbReference type="Proteomes" id="UP001144471">
    <property type="component" value="Unassembled WGS sequence"/>
</dbReference>
<dbReference type="InterPro" id="IPR011545">
    <property type="entry name" value="DEAD/DEAH_box_helicase_dom"/>
</dbReference>
<dbReference type="GO" id="GO:0043139">
    <property type="term" value="F:5'-3' DNA helicase activity"/>
    <property type="evidence" value="ECO:0007669"/>
    <property type="project" value="UniProtKB-EC"/>
</dbReference>
<comment type="catalytic activity">
    <reaction evidence="7">
        <text>ATP + H2O = ADP + phosphate + H(+)</text>
        <dbReference type="Rhea" id="RHEA:13065"/>
        <dbReference type="ChEBI" id="CHEBI:15377"/>
        <dbReference type="ChEBI" id="CHEBI:15378"/>
        <dbReference type="ChEBI" id="CHEBI:30616"/>
        <dbReference type="ChEBI" id="CHEBI:43474"/>
        <dbReference type="ChEBI" id="CHEBI:456216"/>
        <dbReference type="EC" id="5.6.2.3"/>
    </reaction>
</comment>
<dbReference type="InterPro" id="IPR045028">
    <property type="entry name" value="DinG/Rad3-like"/>
</dbReference>
<comment type="cofactor">
    <cofactor evidence="1">
        <name>[4Fe-4S] cluster</name>
        <dbReference type="ChEBI" id="CHEBI:49883"/>
    </cofactor>
</comment>
<dbReference type="InterPro" id="IPR014001">
    <property type="entry name" value="Helicase_ATP-bd"/>
</dbReference>
<proteinExistence type="inferred from homology"/>
<sequence length="574" mass="65912">MIGRYYEIGGELNNEYGISYKPRKQQIKMAREIFDTLKSSENLVVEAGTGVGKSLGYLIPLAFQLKRSKKKIRGLVSVGTKNLQSQLWNDRHIIEKMFELEIAMIKGRTSYPCLEKLDKNGYEIRECVNDNLELVAPYVSSEFFTESELCKGRSCTFYDECIPRRKRLEALDADIIIANNTLTVLNIELDGIIMGEFEYAVFDEAHELSDDVRRTLSSQVTPRGMKQTADEGNITEEKLRMSINKFKEVLEEVSKDIEEDMELTEEIAEKFGYIKTVPVLKADEKIEKACKSLNKQIESYNKAIEGAKKGGSIKEYYSFSKTSLNIKQIDVAKFFMKLDSAFKSIIFTSATIFEGKEDLKYFRNFIGKGFPIHRTLDVGTVFDFNRQMKLWCSQDYDKNAVDYPDKVTKVIKRLDSKRKTGEGIVVLFTSVKIMNSVAEQLTEYRVHRQHKKNPNFKEDFLKDREGILLGVKSCWTGMDIKGDKLKYLVIAGLPFDALTWENTKVEEYLKNIGKNPFMDYSVPKMINTLRQGIGRLIRTVDDSGSVFLLDNKLLSGKMYTKTIFQSLPTRIKEF</sequence>
<organism evidence="11 12">
    <name type="scientific">Propionigenium maris DSM 9537</name>
    <dbReference type="NCBI Taxonomy" id="1123000"/>
    <lineage>
        <taxon>Bacteria</taxon>
        <taxon>Fusobacteriati</taxon>
        <taxon>Fusobacteriota</taxon>
        <taxon>Fusobacteriia</taxon>
        <taxon>Fusobacteriales</taxon>
        <taxon>Fusobacteriaceae</taxon>
        <taxon>Propionigenium</taxon>
    </lineage>
</organism>
<dbReference type="Gene3D" id="3.40.50.300">
    <property type="entry name" value="P-loop containing nucleotide triphosphate hydrolases"/>
    <property type="match status" value="2"/>
</dbReference>
<feature type="domain" description="Helicase ATP-binding" evidence="9">
    <location>
        <begin position="34"/>
        <end position="240"/>
    </location>
</feature>
<evidence type="ECO:0000256" key="4">
    <source>
        <dbReference type="ARBA" id="ARBA00022840"/>
    </source>
</evidence>
<dbReference type="RefSeq" id="WP_281833600.1">
    <property type="nucleotide sequence ID" value="NZ_BSDY01000003.1"/>
</dbReference>
<dbReference type="Pfam" id="PF13307">
    <property type="entry name" value="Helicase_C_2"/>
    <property type="match status" value="1"/>
</dbReference>
<evidence type="ECO:0000256" key="2">
    <source>
        <dbReference type="ARBA" id="ARBA00022741"/>
    </source>
</evidence>
<dbReference type="PANTHER" id="PTHR11472:SF34">
    <property type="entry name" value="REGULATOR OF TELOMERE ELONGATION HELICASE 1"/>
    <property type="match status" value="1"/>
</dbReference>
<dbReference type="SMART" id="SM00487">
    <property type="entry name" value="DEXDc"/>
    <property type="match status" value="1"/>
</dbReference>
<dbReference type="GO" id="GO:0005524">
    <property type="term" value="F:ATP binding"/>
    <property type="evidence" value="ECO:0007669"/>
    <property type="project" value="UniProtKB-KW"/>
</dbReference>
<reference evidence="11" key="1">
    <citation type="submission" date="2022-12" db="EMBL/GenBank/DDBJ databases">
        <title>Reference genome sequencing for broad-spectrum identification of bacterial and archaeal isolates by mass spectrometry.</title>
        <authorList>
            <person name="Sekiguchi Y."/>
            <person name="Tourlousse D.M."/>
        </authorList>
    </citation>
    <scope>NUCLEOTIDE SEQUENCE</scope>
    <source>
        <strain evidence="11">10succ1</strain>
    </source>
</reference>
<keyword evidence="2" id="KW-0547">Nucleotide-binding</keyword>
<dbReference type="AlphaFoldDB" id="A0A9W6GJH9"/>
<dbReference type="InterPro" id="IPR006555">
    <property type="entry name" value="ATP-dep_Helicase_C"/>
</dbReference>
<dbReference type="InterPro" id="IPR014013">
    <property type="entry name" value="Helic_SF1/SF2_ATP-bd_DinG/Rad3"/>
</dbReference>
<evidence type="ECO:0000256" key="5">
    <source>
        <dbReference type="ARBA" id="ARBA00038058"/>
    </source>
</evidence>
<dbReference type="EC" id="5.6.2.3" evidence="6"/>
<evidence type="ECO:0000256" key="8">
    <source>
        <dbReference type="SAM" id="Coils"/>
    </source>
</evidence>
<evidence type="ECO:0000256" key="6">
    <source>
        <dbReference type="ARBA" id="ARBA00044969"/>
    </source>
</evidence>
<dbReference type="SUPFAM" id="SSF52540">
    <property type="entry name" value="P-loop containing nucleoside triphosphate hydrolases"/>
    <property type="match status" value="1"/>
</dbReference>
<evidence type="ECO:0000313" key="12">
    <source>
        <dbReference type="Proteomes" id="UP001144471"/>
    </source>
</evidence>
<evidence type="ECO:0000256" key="3">
    <source>
        <dbReference type="ARBA" id="ARBA00022801"/>
    </source>
</evidence>
<name>A0A9W6GJH9_9FUSO</name>
<keyword evidence="11" id="KW-0347">Helicase</keyword>
<dbReference type="SMART" id="SM00491">
    <property type="entry name" value="HELICc2"/>
    <property type="match status" value="1"/>
</dbReference>
<keyword evidence="4" id="KW-0067">ATP-binding</keyword>
<accession>A0A9W6GJH9</accession>
<protein>
    <recommendedName>
        <fullName evidence="6">DNA 5'-3' helicase</fullName>
        <ecNumber evidence="6">5.6.2.3</ecNumber>
    </recommendedName>
</protein>
<evidence type="ECO:0000259" key="10">
    <source>
        <dbReference type="PROSITE" id="PS51193"/>
    </source>
</evidence>
<dbReference type="PROSITE" id="PS51193">
    <property type="entry name" value="HELICASE_ATP_BIND_2"/>
    <property type="match status" value="1"/>
</dbReference>
<evidence type="ECO:0000259" key="9">
    <source>
        <dbReference type="PROSITE" id="PS51192"/>
    </source>
</evidence>
<dbReference type="GO" id="GO:0003676">
    <property type="term" value="F:nucleic acid binding"/>
    <property type="evidence" value="ECO:0007669"/>
    <property type="project" value="InterPro"/>
</dbReference>